<dbReference type="NCBIfam" id="TIGR01158">
    <property type="entry name" value="SUI1_rel"/>
    <property type="match status" value="1"/>
</dbReference>
<dbReference type="RefSeq" id="WP_085210473.1">
    <property type="nucleotide sequence ID" value="NZ_FXAM01000001.1"/>
</dbReference>
<protein>
    <submittedName>
        <fullName evidence="5">Translation initiation factor 1</fullName>
    </submittedName>
</protein>
<dbReference type="Proteomes" id="UP000192923">
    <property type="component" value="Unassembled WGS sequence"/>
</dbReference>
<evidence type="ECO:0000313" key="6">
    <source>
        <dbReference type="Proteomes" id="UP000192923"/>
    </source>
</evidence>
<sequence length="122" mass="12743">MNPKKSSSGGGLVYSTGQGRMCPACRQPVARCACQKSPALPKTDGIVRVRLETKGRKGKGVTVVTGASTDPSELDSLAKQLKQRCGSGGTVKEGVIEIQGDHVAVVMEEFQKRGKTVKKAGG</sequence>
<dbReference type="GO" id="GO:0003743">
    <property type="term" value="F:translation initiation factor activity"/>
    <property type="evidence" value="ECO:0007669"/>
    <property type="project" value="UniProtKB-KW"/>
</dbReference>
<accession>A0A1Y6D141</accession>
<dbReference type="InterPro" id="IPR001950">
    <property type="entry name" value="SUI1"/>
</dbReference>
<dbReference type="PANTHER" id="PTHR12789">
    <property type="entry name" value="DENSITY-REGULATED PROTEIN HOMOLOG"/>
    <property type="match status" value="1"/>
</dbReference>
<dbReference type="CDD" id="cd11567">
    <property type="entry name" value="YciH_like"/>
    <property type="match status" value="1"/>
</dbReference>
<evidence type="ECO:0000256" key="1">
    <source>
        <dbReference type="ARBA" id="ARBA00005422"/>
    </source>
</evidence>
<dbReference type="PANTHER" id="PTHR12789:SF0">
    <property type="entry name" value="DENSITY-REGULATED PROTEIN"/>
    <property type="match status" value="1"/>
</dbReference>
<gene>
    <name evidence="5" type="ORF">SAMN02949497_0982</name>
</gene>
<dbReference type="InterPro" id="IPR036877">
    <property type="entry name" value="SUI1_dom_sf"/>
</dbReference>
<keyword evidence="6" id="KW-1185">Reference proteome</keyword>
<dbReference type="GO" id="GO:0003729">
    <property type="term" value="F:mRNA binding"/>
    <property type="evidence" value="ECO:0007669"/>
    <property type="project" value="TreeGrafter"/>
</dbReference>
<comment type="similarity">
    <text evidence="1">Belongs to the SUI1 family.</text>
</comment>
<dbReference type="Pfam" id="PF01253">
    <property type="entry name" value="SUI1"/>
    <property type="match status" value="1"/>
</dbReference>
<dbReference type="InterPro" id="IPR005872">
    <property type="entry name" value="SUI1_arc_bac"/>
</dbReference>
<dbReference type="InterPro" id="IPR050318">
    <property type="entry name" value="DENR/SUI1_TIF"/>
</dbReference>
<dbReference type="GO" id="GO:0006417">
    <property type="term" value="P:regulation of translation"/>
    <property type="evidence" value="ECO:0007669"/>
    <property type="project" value="UniProtKB-KW"/>
</dbReference>
<proteinExistence type="inferred from homology"/>
<evidence type="ECO:0000313" key="5">
    <source>
        <dbReference type="EMBL" id="SMF93695.1"/>
    </source>
</evidence>
<evidence type="ECO:0000256" key="2">
    <source>
        <dbReference type="ARBA" id="ARBA00022845"/>
    </source>
</evidence>
<name>A0A1Y6D141_9GAMM</name>
<keyword evidence="3" id="KW-0648">Protein biosynthesis</keyword>
<feature type="domain" description="SUI1" evidence="4">
    <location>
        <begin position="53"/>
        <end position="114"/>
    </location>
</feature>
<dbReference type="PIRSF" id="PIRSF037511">
    <property type="entry name" value="Transl_init_SUI1_pro"/>
    <property type="match status" value="1"/>
</dbReference>
<dbReference type="GO" id="GO:0002188">
    <property type="term" value="P:translation reinitiation"/>
    <property type="evidence" value="ECO:0007669"/>
    <property type="project" value="TreeGrafter"/>
</dbReference>
<dbReference type="STRING" id="1760988.SAMN02949497_0982"/>
<dbReference type="NCBIfam" id="NF005297">
    <property type="entry name" value="PRK06824.1"/>
    <property type="match status" value="1"/>
</dbReference>
<keyword evidence="2" id="KW-0810">Translation regulation</keyword>
<dbReference type="PROSITE" id="PS50296">
    <property type="entry name" value="SUI1"/>
    <property type="match status" value="1"/>
</dbReference>
<evidence type="ECO:0000256" key="3">
    <source>
        <dbReference type="ARBA" id="ARBA00022917"/>
    </source>
</evidence>
<dbReference type="Gene3D" id="3.30.780.10">
    <property type="entry name" value="SUI1-like domain"/>
    <property type="match status" value="1"/>
</dbReference>
<dbReference type="EMBL" id="FXAM01000001">
    <property type="protein sequence ID" value="SMF93695.1"/>
    <property type="molecule type" value="Genomic_DNA"/>
</dbReference>
<organism evidence="5 6">
    <name type="scientific">Methylomagnum ishizawai</name>
    <dbReference type="NCBI Taxonomy" id="1760988"/>
    <lineage>
        <taxon>Bacteria</taxon>
        <taxon>Pseudomonadati</taxon>
        <taxon>Pseudomonadota</taxon>
        <taxon>Gammaproteobacteria</taxon>
        <taxon>Methylococcales</taxon>
        <taxon>Methylococcaceae</taxon>
        <taxon>Methylomagnum</taxon>
    </lineage>
</organism>
<evidence type="ECO:0000259" key="4">
    <source>
        <dbReference type="PROSITE" id="PS50296"/>
    </source>
</evidence>
<dbReference type="AlphaFoldDB" id="A0A1Y6D141"/>
<reference evidence="5 6" key="1">
    <citation type="submission" date="2016-12" db="EMBL/GenBank/DDBJ databases">
        <authorList>
            <person name="Song W.-J."/>
            <person name="Kurnit D.M."/>
        </authorList>
    </citation>
    <scope>NUCLEOTIDE SEQUENCE [LARGE SCALE GENOMIC DNA]</scope>
    <source>
        <strain evidence="5 6">175</strain>
    </source>
</reference>
<keyword evidence="5" id="KW-0396">Initiation factor</keyword>
<dbReference type="SUPFAM" id="SSF55159">
    <property type="entry name" value="eIF1-like"/>
    <property type="match status" value="1"/>
</dbReference>
<dbReference type="OrthoDB" id="9792915at2"/>
<dbReference type="GO" id="GO:0001731">
    <property type="term" value="P:formation of translation preinitiation complex"/>
    <property type="evidence" value="ECO:0007669"/>
    <property type="project" value="TreeGrafter"/>
</dbReference>